<proteinExistence type="predicted"/>
<gene>
    <name evidence="1" type="ORF">PG999_008698</name>
</gene>
<evidence type="ECO:0000313" key="1">
    <source>
        <dbReference type="EMBL" id="KAK8105339.1"/>
    </source>
</evidence>
<keyword evidence="2" id="KW-1185">Reference proteome</keyword>
<accession>A0AAW0QIN1</accession>
<dbReference type="Proteomes" id="UP001392437">
    <property type="component" value="Unassembled WGS sequence"/>
</dbReference>
<reference evidence="1 2" key="1">
    <citation type="submission" date="2023-01" db="EMBL/GenBank/DDBJ databases">
        <title>Analysis of 21 Apiospora genomes using comparative genomics revels a genus with tremendous synthesis potential of carbohydrate active enzymes and secondary metabolites.</title>
        <authorList>
            <person name="Sorensen T."/>
        </authorList>
    </citation>
    <scope>NUCLEOTIDE SEQUENCE [LARGE SCALE GENOMIC DNA]</scope>
    <source>
        <strain evidence="1 2">CBS 117206</strain>
    </source>
</reference>
<organism evidence="1 2">
    <name type="scientific">Apiospora kogelbergensis</name>
    <dbReference type="NCBI Taxonomy" id="1337665"/>
    <lineage>
        <taxon>Eukaryota</taxon>
        <taxon>Fungi</taxon>
        <taxon>Dikarya</taxon>
        <taxon>Ascomycota</taxon>
        <taxon>Pezizomycotina</taxon>
        <taxon>Sordariomycetes</taxon>
        <taxon>Xylariomycetidae</taxon>
        <taxon>Amphisphaeriales</taxon>
        <taxon>Apiosporaceae</taxon>
        <taxon>Apiospora</taxon>
    </lineage>
</organism>
<name>A0AAW0QIN1_9PEZI</name>
<evidence type="ECO:0000313" key="2">
    <source>
        <dbReference type="Proteomes" id="UP001392437"/>
    </source>
</evidence>
<protein>
    <submittedName>
        <fullName evidence="1">Uncharacterized protein</fullName>
    </submittedName>
</protein>
<dbReference type="EMBL" id="JAQQWP010000008">
    <property type="protein sequence ID" value="KAK8105339.1"/>
    <property type="molecule type" value="Genomic_DNA"/>
</dbReference>
<dbReference type="AlphaFoldDB" id="A0AAW0QIN1"/>
<sequence>MAHQAHALPWNTLGSLFQYKFSHTIEPQRKEIILIQKESEPKEIAYFCRAFAQRVRDFSQSERAKFDSCDIYQRRAESWVKAATNGGQPGSEEVRLVFPEVFNDRYFGPSDGSDDDRFRNHLCWGDTYLQSVSEWSKEELLGSRIDYGDTLKLMMMEAAGTSPALSASPAPEAASLKKHVMESMLLLANHPATRSNLRSFVNMHHGHHFGVSRVAEEAVRSYMYLNLLVAMQENRSDVCNPAKDEDGLEIPGQKNYMNLLSFKRMLNSVAGTYDGDSQNLVHWDFFYNRIELGWDHENPKDILEDREALAEYLKSIWRVLVVYDLVIREAGGIRIWKGNADGLSSTTMTSSWDMTSKST</sequence>
<comment type="caution">
    <text evidence="1">The sequence shown here is derived from an EMBL/GenBank/DDBJ whole genome shotgun (WGS) entry which is preliminary data.</text>
</comment>